<gene>
    <name evidence="2" type="ORF">JYP53_02485</name>
</gene>
<accession>A0ABS3BEX1</accession>
<organism evidence="2 3">
    <name type="scientific">Marinobacter daepoensis</name>
    <dbReference type="NCBI Taxonomy" id="262077"/>
    <lineage>
        <taxon>Bacteria</taxon>
        <taxon>Pseudomonadati</taxon>
        <taxon>Pseudomonadota</taxon>
        <taxon>Gammaproteobacteria</taxon>
        <taxon>Pseudomonadales</taxon>
        <taxon>Marinobacteraceae</taxon>
        <taxon>Marinobacter</taxon>
    </lineage>
</organism>
<feature type="domain" description="EAL" evidence="1">
    <location>
        <begin position="1"/>
        <end position="217"/>
    </location>
</feature>
<dbReference type="SMART" id="SM00052">
    <property type="entry name" value="EAL"/>
    <property type="match status" value="1"/>
</dbReference>
<dbReference type="InterPro" id="IPR035919">
    <property type="entry name" value="EAL_sf"/>
</dbReference>
<dbReference type="EMBL" id="JAFKDB010000007">
    <property type="protein sequence ID" value="MBN7768770.1"/>
    <property type="molecule type" value="Genomic_DNA"/>
</dbReference>
<dbReference type="InterPro" id="IPR050706">
    <property type="entry name" value="Cyclic-di-GMP_PDE-like"/>
</dbReference>
<dbReference type="PROSITE" id="PS50883">
    <property type="entry name" value="EAL"/>
    <property type="match status" value="1"/>
</dbReference>
<evidence type="ECO:0000259" key="1">
    <source>
        <dbReference type="PROSITE" id="PS50883"/>
    </source>
</evidence>
<sequence>MSEDTGFEFFPVCDVATGTLHWVDVVDSGLSGLAVAEDALVHDLGWLEQMAADSTLSFALRGLTKPGNTADRLLELLRSHRLDPGRIQLELSSSELQGDPAACASVSELYSRGFRLSVGAFLTDDAGFWTLSNPHIHAIKCDWNHLMRLESSELRQRFLKGLIGLCEALRKQLVVAGVDCDTVLQQLVALGVKLVQGRAVAGPYKDSGFLTDLPSLA</sequence>
<proteinExistence type="predicted"/>
<evidence type="ECO:0000313" key="2">
    <source>
        <dbReference type="EMBL" id="MBN7768770.1"/>
    </source>
</evidence>
<name>A0ABS3BEX1_9GAMM</name>
<dbReference type="Proteomes" id="UP000664344">
    <property type="component" value="Unassembled WGS sequence"/>
</dbReference>
<dbReference type="Gene3D" id="3.20.20.450">
    <property type="entry name" value="EAL domain"/>
    <property type="match status" value="1"/>
</dbReference>
<dbReference type="SUPFAM" id="SSF141868">
    <property type="entry name" value="EAL domain-like"/>
    <property type="match status" value="1"/>
</dbReference>
<keyword evidence="3" id="KW-1185">Reference proteome</keyword>
<dbReference type="PANTHER" id="PTHR33121">
    <property type="entry name" value="CYCLIC DI-GMP PHOSPHODIESTERASE PDEF"/>
    <property type="match status" value="1"/>
</dbReference>
<dbReference type="RefSeq" id="WP_206556571.1">
    <property type="nucleotide sequence ID" value="NZ_JAFKDB010000007.1"/>
</dbReference>
<dbReference type="PANTHER" id="PTHR33121:SF70">
    <property type="entry name" value="SIGNALING PROTEIN YKOW"/>
    <property type="match status" value="1"/>
</dbReference>
<dbReference type="InterPro" id="IPR001633">
    <property type="entry name" value="EAL_dom"/>
</dbReference>
<evidence type="ECO:0000313" key="3">
    <source>
        <dbReference type="Proteomes" id="UP000664344"/>
    </source>
</evidence>
<protein>
    <submittedName>
        <fullName evidence="2">EAL domain-containing protein</fullName>
    </submittedName>
</protein>
<reference evidence="2 3" key="1">
    <citation type="submission" date="2021-02" db="EMBL/GenBank/DDBJ databases">
        <title>PHA producing bacteria isolated from coastal sediment in Guangdong, Shenzhen.</title>
        <authorList>
            <person name="Zheng W."/>
            <person name="Yu S."/>
            <person name="Huang Y."/>
        </authorList>
    </citation>
    <scope>NUCLEOTIDE SEQUENCE [LARGE SCALE GENOMIC DNA]</scope>
    <source>
        <strain evidence="2 3">TN21-5</strain>
    </source>
</reference>
<comment type="caution">
    <text evidence="2">The sequence shown here is derived from an EMBL/GenBank/DDBJ whole genome shotgun (WGS) entry which is preliminary data.</text>
</comment>
<dbReference type="Pfam" id="PF00563">
    <property type="entry name" value="EAL"/>
    <property type="match status" value="1"/>
</dbReference>